<dbReference type="AlphaFoldDB" id="A0A2T2YQ52"/>
<name>A0A2T2YQ52_9NOCA</name>
<sequence>MGLGNFFKGVGNFVSDHIGDIAVGVATGVGFALGGPIGAGLVGAAAGALQSGFEDGWSWKNVGAGAAFGAVGGLLGGGVSGGAGVKGLLFAGKSLVKANALGDAEKAALAVGKKGLFRNTIPTRLGGAHLKSSRTYMGILGAATGPSTARQMWDQAHPKKFGDVPTIDIMSKNELAANA</sequence>
<dbReference type="Proteomes" id="UP000241647">
    <property type="component" value="Unassembled WGS sequence"/>
</dbReference>
<organism evidence="1 2">
    <name type="scientific">Nocardia nova</name>
    <dbReference type="NCBI Taxonomy" id="37330"/>
    <lineage>
        <taxon>Bacteria</taxon>
        <taxon>Bacillati</taxon>
        <taxon>Actinomycetota</taxon>
        <taxon>Actinomycetes</taxon>
        <taxon>Mycobacteriales</taxon>
        <taxon>Nocardiaceae</taxon>
        <taxon>Nocardia</taxon>
    </lineage>
</organism>
<comment type="caution">
    <text evidence="1">The sequence shown here is derived from an EMBL/GenBank/DDBJ whole genome shotgun (WGS) entry which is preliminary data.</text>
</comment>
<protein>
    <submittedName>
        <fullName evidence="1">Uncharacterized protein</fullName>
    </submittedName>
</protein>
<evidence type="ECO:0000313" key="2">
    <source>
        <dbReference type="Proteomes" id="UP000241647"/>
    </source>
</evidence>
<dbReference type="RefSeq" id="WP_063032836.1">
    <property type="nucleotide sequence ID" value="NZ_PYHS01000035.1"/>
</dbReference>
<reference evidence="1 2" key="1">
    <citation type="submission" date="2018-02" db="EMBL/GenBank/DDBJ databases">
        <title>8 Nocardia nova and 1 Nocardia cyriacigeorgica strain used for evolution to TMP-SMX.</title>
        <authorList>
            <person name="Mehta H."/>
            <person name="Weng J."/>
            <person name="Shamoo Y."/>
        </authorList>
    </citation>
    <scope>NUCLEOTIDE SEQUENCE [LARGE SCALE GENOMIC DNA]</scope>
    <source>
        <strain evidence="1 2">ATCC 33727</strain>
    </source>
</reference>
<proteinExistence type="predicted"/>
<evidence type="ECO:0000313" key="1">
    <source>
        <dbReference type="EMBL" id="PSR57640.1"/>
    </source>
</evidence>
<dbReference type="EMBL" id="PYHS01000035">
    <property type="protein sequence ID" value="PSR57640.1"/>
    <property type="molecule type" value="Genomic_DNA"/>
</dbReference>
<accession>A0A2T2YQ52</accession>
<gene>
    <name evidence="1" type="ORF">C8259_34030</name>
</gene>